<dbReference type="PANTHER" id="PTHR30485:SF2">
    <property type="entry name" value="BLL0597 PROTEIN"/>
    <property type="match status" value="1"/>
</dbReference>
<keyword evidence="4 6" id="KW-1133">Transmembrane helix</keyword>
<dbReference type="InterPro" id="IPR011577">
    <property type="entry name" value="Cyt_b561_bac/Ni-Hgenase"/>
</dbReference>
<evidence type="ECO:0000256" key="6">
    <source>
        <dbReference type="SAM" id="Phobius"/>
    </source>
</evidence>
<dbReference type="Proteomes" id="UP000603602">
    <property type="component" value="Unassembled WGS sequence"/>
</dbReference>
<evidence type="ECO:0000313" key="9">
    <source>
        <dbReference type="Proteomes" id="UP000603602"/>
    </source>
</evidence>
<organism evidence="8 9">
    <name type="scientific">Thauera sedimentorum</name>
    <dbReference type="NCBI Taxonomy" id="2767595"/>
    <lineage>
        <taxon>Bacteria</taxon>
        <taxon>Pseudomonadati</taxon>
        <taxon>Pseudomonadota</taxon>
        <taxon>Betaproteobacteria</taxon>
        <taxon>Rhodocyclales</taxon>
        <taxon>Zoogloeaceae</taxon>
        <taxon>Thauera</taxon>
    </lineage>
</organism>
<feature type="transmembrane region" description="Helical" evidence="6">
    <location>
        <begin position="141"/>
        <end position="161"/>
    </location>
</feature>
<dbReference type="SUPFAM" id="SSF81342">
    <property type="entry name" value="Transmembrane di-heme cytochromes"/>
    <property type="match status" value="1"/>
</dbReference>
<feature type="transmembrane region" description="Helical" evidence="6">
    <location>
        <begin position="12"/>
        <end position="35"/>
    </location>
</feature>
<evidence type="ECO:0000256" key="3">
    <source>
        <dbReference type="ARBA" id="ARBA00022692"/>
    </source>
</evidence>
<name>A0ABR9BBT7_9RHOO</name>
<feature type="transmembrane region" description="Helical" evidence="6">
    <location>
        <begin position="100"/>
        <end position="121"/>
    </location>
</feature>
<gene>
    <name evidence="8" type="ORF">IFO67_13060</name>
</gene>
<evidence type="ECO:0000256" key="4">
    <source>
        <dbReference type="ARBA" id="ARBA00022989"/>
    </source>
</evidence>
<evidence type="ECO:0000259" key="7">
    <source>
        <dbReference type="Pfam" id="PF01292"/>
    </source>
</evidence>
<keyword evidence="9" id="KW-1185">Reference proteome</keyword>
<dbReference type="EMBL" id="JACYTO010000002">
    <property type="protein sequence ID" value="MBD8503818.1"/>
    <property type="molecule type" value="Genomic_DNA"/>
</dbReference>
<feature type="domain" description="Cytochrome b561 bacterial/Ni-hydrogenase" evidence="7">
    <location>
        <begin position="12"/>
        <end position="173"/>
    </location>
</feature>
<dbReference type="Pfam" id="PF01292">
    <property type="entry name" value="Ni_hydr_CYTB"/>
    <property type="match status" value="1"/>
</dbReference>
<dbReference type="Gene3D" id="1.20.950.20">
    <property type="entry name" value="Transmembrane di-heme cytochromes, Chain C"/>
    <property type="match status" value="1"/>
</dbReference>
<evidence type="ECO:0000256" key="5">
    <source>
        <dbReference type="ARBA" id="ARBA00023136"/>
    </source>
</evidence>
<dbReference type="RefSeq" id="WP_187718620.1">
    <property type="nucleotide sequence ID" value="NZ_JACTAH010000002.1"/>
</dbReference>
<dbReference type="InterPro" id="IPR016174">
    <property type="entry name" value="Di-haem_cyt_TM"/>
</dbReference>
<dbReference type="PANTHER" id="PTHR30485">
    <property type="entry name" value="NI/FE-HYDROGENASE 1 B-TYPE CYTOCHROME SUBUNIT"/>
    <property type="match status" value="1"/>
</dbReference>
<feature type="transmembrane region" description="Helical" evidence="6">
    <location>
        <begin position="41"/>
        <end position="62"/>
    </location>
</feature>
<evidence type="ECO:0000256" key="2">
    <source>
        <dbReference type="ARBA" id="ARBA00022475"/>
    </source>
</evidence>
<comment type="caution">
    <text evidence="8">The sequence shown here is derived from an EMBL/GenBank/DDBJ whole genome shotgun (WGS) entry which is preliminary data.</text>
</comment>
<comment type="subcellular location">
    <subcellularLocation>
        <location evidence="1">Cell membrane</location>
        <topology evidence="1">Multi-pass membrane protein</topology>
    </subcellularLocation>
</comment>
<protein>
    <submittedName>
        <fullName evidence="8">Cytochrome b/b6 domain-containing protein</fullName>
    </submittedName>
</protein>
<accession>A0ABR9BBT7</accession>
<reference evidence="9" key="1">
    <citation type="submission" date="2023-07" db="EMBL/GenBank/DDBJ databases">
        <title>Thauera sp. CAU 1555 isolated from sand of Yaerae Beach.</title>
        <authorList>
            <person name="Kim W."/>
        </authorList>
    </citation>
    <scope>NUCLEOTIDE SEQUENCE [LARGE SCALE GENOMIC DNA]</scope>
    <source>
        <strain evidence="9">CAU 1555</strain>
    </source>
</reference>
<dbReference type="InterPro" id="IPR051542">
    <property type="entry name" value="Hydrogenase_cytochrome"/>
</dbReference>
<proteinExistence type="predicted"/>
<evidence type="ECO:0000313" key="8">
    <source>
        <dbReference type="EMBL" id="MBD8503818.1"/>
    </source>
</evidence>
<keyword evidence="2" id="KW-1003">Cell membrane</keyword>
<evidence type="ECO:0000256" key="1">
    <source>
        <dbReference type="ARBA" id="ARBA00004651"/>
    </source>
</evidence>
<keyword evidence="5 6" id="KW-0472">Membrane</keyword>
<sequence length="190" mass="20627">MSSNLTPQAVRVWDPFVRIFHWTLVSCVLINYFMLNDGETLHQWLGYLAGALVAARIVWGFIGSEHARFASFMPTPSRLSAHLSRLRAGGHDHHLGHNPLGAVMMLALLALVAAVGVSGFLQTTDAFWGEDWVQELHEVLASVLIGFAAIHGAAAIVMSRLEGVNLVGAMITGVKRTRAPSPLRGRRSAP</sequence>
<keyword evidence="3 6" id="KW-0812">Transmembrane</keyword>